<comment type="caution">
    <text evidence="1">The sequence shown here is derived from an EMBL/GenBank/DDBJ whole genome shotgun (WGS) entry which is preliminary data.</text>
</comment>
<evidence type="ECO:0000313" key="1">
    <source>
        <dbReference type="EMBL" id="OLN26077.1"/>
    </source>
</evidence>
<dbReference type="EMBL" id="MLBF01000089">
    <property type="protein sequence ID" value="OLN26077.1"/>
    <property type="molecule type" value="Genomic_DNA"/>
</dbReference>
<keyword evidence="2" id="KW-1185">Reference proteome</keyword>
<accession>A0A1Q8QFF1</accession>
<evidence type="ECO:0000313" key="2">
    <source>
        <dbReference type="Proteomes" id="UP000186102"/>
    </source>
</evidence>
<proteinExistence type="predicted"/>
<sequence length="152" mass="17509">MEEECLEEEQGEILVNKEELKHKVHSIVSSTLKEKIYISPVELLMKIGVLSAKDYEDWRFGRVPYLEKVCKTNLSKLSFIIKELRAYALENHLKSSSTAYNQCGVKGKKIPLRFSKSGDTVIEEAYATHYVVNTKKEKRDSELSKTPEERNP</sequence>
<name>A0A1Q8QFF1_9FIRM</name>
<dbReference type="Proteomes" id="UP000186102">
    <property type="component" value="Unassembled WGS sequence"/>
</dbReference>
<organism evidence="1 2">
    <name type="scientific">Desulfosporosinus metallidurans</name>
    <dbReference type="NCBI Taxonomy" id="1888891"/>
    <lineage>
        <taxon>Bacteria</taxon>
        <taxon>Bacillati</taxon>
        <taxon>Bacillota</taxon>
        <taxon>Clostridia</taxon>
        <taxon>Eubacteriales</taxon>
        <taxon>Desulfitobacteriaceae</taxon>
        <taxon>Desulfosporosinus</taxon>
    </lineage>
</organism>
<gene>
    <name evidence="1" type="ORF">DSOL_5137</name>
</gene>
<dbReference type="STRING" id="1888891.DSOL_5137"/>
<protein>
    <submittedName>
        <fullName evidence="1">Uncharacterized protein</fullName>
    </submittedName>
</protein>
<dbReference type="AlphaFoldDB" id="A0A1Q8QFF1"/>
<dbReference type="RefSeq" id="WP_235838988.1">
    <property type="nucleotide sequence ID" value="NZ_MLBF01000089.1"/>
</dbReference>
<reference evidence="1 2" key="1">
    <citation type="submission" date="2016-09" db="EMBL/GenBank/DDBJ databases">
        <title>Complete genome of Desulfosporosinus sp. OL.</title>
        <authorList>
            <person name="Mardanov A."/>
            <person name="Beletsky A."/>
            <person name="Panova A."/>
            <person name="Karnachuk O."/>
            <person name="Ravin N."/>
        </authorList>
    </citation>
    <scope>NUCLEOTIDE SEQUENCE [LARGE SCALE GENOMIC DNA]</scope>
    <source>
        <strain evidence="1 2">OL</strain>
    </source>
</reference>